<dbReference type="PRINTS" id="PR01217">
    <property type="entry name" value="PRICHEXTENSN"/>
</dbReference>
<evidence type="ECO:0000256" key="2">
    <source>
        <dbReference type="SAM" id="Phobius"/>
    </source>
</evidence>
<dbReference type="RefSeq" id="WP_337704048.1">
    <property type="nucleotide sequence ID" value="NZ_JBBEGM010000006.1"/>
</dbReference>
<evidence type="ECO:0000313" key="4">
    <source>
        <dbReference type="Proteomes" id="UP001369736"/>
    </source>
</evidence>
<keyword evidence="2" id="KW-0472">Membrane</keyword>
<feature type="compositionally biased region" description="Pro residues" evidence="1">
    <location>
        <begin position="113"/>
        <end position="142"/>
    </location>
</feature>
<organism evidence="3 4">
    <name type="scientific">Actinomycetospora flava</name>
    <dbReference type="NCBI Taxonomy" id="3129232"/>
    <lineage>
        <taxon>Bacteria</taxon>
        <taxon>Bacillati</taxon>
        <taxon>Actinomycetota</taxon>
        <taxon>Actinomycetes</taxon>
        <taxon>Pseudonocardiales</taxon>
        <taxon>Pseudonocardiaceae</taxon>
        <taxon>Actinomycetospora</taxon>
    </lineage>
</organism>
<protein>
    <recommendedName>
        <fullName evidence="5">Translation initiation factor IF-2</fullName>
    </recommendedName>
</protein>
<accession>A0ABU8M5Q9</accession>
<keyword evidence="2" id="KW-1133">Transmembrane helix</keyword>
<dbReference type="EMBL" id="JBBEGM010000006">
    <property type="protein sequence ID" value="MEJ2862670.1"/>
    <property type="molecule type" value="Genomic_DNA"/>
</dbReference>
<comment type="caution">
    <text evidence="3">The sequence shown here is derived from an EMBL/GenBank/DDBJ whole genome shotgun (WGS) entry which is preliminary data.</text>
</comment>
<evidence type="ECO:0000256" key="1">
    <source>
        <dbReference type="SAM" id="MobiDB-lite"/>
    </source>
</evidence>
<feature type="region of interest" description="Disordered" evidence="1">
    <location>
        <begin position="1"/>
        <end position="167"/>
    </location>
</feature>
<feature type="compositionally biased region" description="Pro residues" evidence="1">
    <location>
        <begin position="79"/>
        <end position="101"/>
    </location>
</feature>
<feature type="transmembrane region" description="Helical" evidence="2">
    <location>
        <begin position="171"/>
        <end position="196"/>
    </location>
</feature>
<sequence>MDDERLLSEALRAHAAGGVSSPGTPNAPAAPPDRAEEPAGSGSRLRDRFRPLGRKRGETADPAPETVAHPTPSAQPSAQPAPGPYPAPPRGGPPMARPAPRPGANDRPWQQGAPPPGGRPGPLPTGPVPRPPGPGVPHPRPAPGATGAGPSVPPPTPGEADGPAPWTPARIAWWSGVALLGGAIAGALAAVGTLGLPG</sequence>
<gene>
    <name evidence="3" type="ORF">WCD58_15975</name>
</gene>
<feature type="compositionally biased region" description="Basic and acidic residues" evidence="1">
    <location>
        <begin position="44"/>
        <end position="59"/>
    </location>
</feature>
<keyword evidence="4" id="KW-1185">Reference proteome</keyword>
<evidence type="ECO:0008006" key="5">
    <source>
        <dbReference type="Google" id="ProtNLM"/>
    </source>
</evidence>
<name>A0ABU8M5Q9_9PSEU</name>
<evidence type="ECO:0000313" key="3">
    <source>
        <dbReference type="EMBL" id="MEJ2862670.1"/>
    </source>
</evidence>
<dbReference type="Proteomes" id="UP001369736">
    <property type="component" value="Unassembled WGS sequence"/>
</dbReference>
<reference evidence="3 4" key="1">
    <citation type="submission" date="2024-03" db="EMBL/GenBank/DDBJ databases">
        <title>Actinomycetospora sp. OC33-EN07, a novel actinomycete isolated from wild orchid (Aerides multiflora).</title>
        <authorList>
            <person name="Suriyachadkun C."/>
        </authorList>
    </citation>
    <scope>NUCLEOTIDE SEQUENCE [LARGE SCALE GENOMIC DNA]</scope>
    <source>
        <strain evidence="3 4">OC33-EN07</strain>
    </source>
</reference>
<keyword evidence="2" id="KW-0812">Transmembrane</keyword>
<proteinExistence type="predicted"/>